<sequence length="88" mass="10451">MSVPNRAPEEEDEQKVRDQLMLIVIPGDASMDELVAQLPYLRWSFVSDRQLAFETDTYVFQLPKNGQARLSRLEDYFAFYDWIMLWIC</sequence>
<dbReference type="Proteomes" id="UP000735302">
    <property type="component" value="Unassembled WGS sequence"/>
</dbReference>
<proteinExistence type="predicted"/>
<dbReference type="AlphaFoldDB" id="A0AAV4E2Q0"/>
<evidence type="ECO:0000313" key="1">
    <source>
        <dbReference type="EMBL" id="GFO50665.1"/>
    </source>
</evidence>
<protein>
    <submittedName>
        <fullName evidence="1">Uncharacterized protein</fullName>
    </submittedName>
</protein>
<comment type="caution">
    <text evidence="1">The sequence shown here is derived from an EMBL/GenBank/DDBJ whole genome shotgun (WGS) entry which is preliminary data.</text>
</comment>
<evidence type="ECO:0000313" key="2">
    <source>
        <dbReference type="Proteomes" id="UP000735302"/>
    </source>
</evidence>
<keyword evidence="2" id="KW-1185">Reference proteome</keyword>
<organism evidence="1 2">
    <name type="scientific">Plakobranchus ocellatus</name>
    <dbReference type="NCBI Taxonomy" id="259542"/>
    <lineage>
        <taxon>Eukaryota</taxon>
        <taxon>Metazoa</taxon>
        <taxon>Spiralia</taxon>
        <taxon>Lophotrochozoa</taxon>
        <taxon>Mollusca</taxon>
        <taxon>Gastropoda</taxon>
        <taxon>Heterobranchia</taxon>
        <taxon>Euthyneura</taxon>
        <taxon>Panpulmonata</taxon>
        <taxon>Sacoglossa</taxon>
        <taxon>Placobranchoidea</taxon>
        <taxon>Plakobranchidae</taxon>
        <taxon>Plakobranchus</taxon>
    </lineage>
</organism>
<name>A0AAV4E2Q0_9GAST</name>
<dbReference type="EMBL" id="BLXT01008617">
    <property type="protein sequence ID" value="GFO50665.1"/>
    <property type="molecule type" value="Genomic_DNA"/>
</dbReference>
<reference evidence="1 2" key="1">
    <citation type="journal article" date="2021" name="Elife">
        <title>Chloroplast acquisition without the gene transfer in kleptoplastic sea slugs, Plakobranchus ocellatus.</title>
        <authorList>
            <person name="Maeda T."/>
            <person name="Takahashi S."/>
            <person name="Yoshida T."/>
            <person name="Shimamura S."/>
            <person name="Takaki Y."/>
            <person name="Nagai Y."/>
            <person name="Toyoda A."/>
            <person name="Suzuki Y."/>
            <person name="Arimoto A."/>
            <person name="Ishii H."/>
            <person name="Satoh N."/>
            <person name="Nishiyama T."/>
            <person name="Hasebe M."/>
            <person name="Maruyama T."/>
            <person name="Minagawa J."/>
            <person name="Obokata J."/>
            <person name="Shigenobu S."/>
        </authorList>
    </citation>
    <scope>NUCLEOTIDE SEQUENCE [LARGE SCALE GENOMIC DNA]</scope>
</reference>
<accession>A0AAV4E2Q0</accession>
<gene>
    <name evidence="1" type="ORF">PoB_007717000</name>
</gene>